<evidence type="ECO:0000313" key="8">
    <source>
        <dbReference type="Proteomes" id="UP000244937"/>
    </source>
</evidence>
<evidence type="ECO:0000259" key="6">
    <source>
        <dbReference type="Pfam" id="PF18962"/>
    </source>
</evidence>
<dbReference type="AlphaFoldDB" id="A0A2S1SH76"/>
<dbReference type="RefSeq" id="WP_108903521.1">
    <property type="nucleotide sequence ID" value="NZ_CP029187.1"/>
</dbReference>
<evidence type="ECO:0000256" key="2">
    <source>
        <dbReference type="ARBA" id="ARBA00022729"/>
    </source>
</evidence>
<organism evidence="7 8">
    <name type="scientific">Flavobacterium pallidum</name>
    <dbReference type="NCBI Taxonomy" id="2172098"/>
    <lineage>
        <taxon>Bacteria</taxon>
        <taxon>Pseudomonadati</taxon>
        <taxon>Bacteroidota</taxon>
        <taxon>Flavobacteriia</taxon>
        <taxon>Flavobacteriales</taxon>
        <taxon>Flavobacteriaceae</taxon>
        <taxon>Flavobacterium</taxon>
    </lineage>
</organism>
<feature type="domain" description="Photosynthesis system II assembly factor Ycf48/Hcf136-like" evidence="5">
    <location>
        <begin position="32"/>
        <end position="156"/>
    </location>
</feature>
<dbReference type="Pfam" id="PF14870">
    <property type="entry name" value="PSII_BNR"/>
    <property type="match status" value="1"/>
</dbReference>
<accession>A0A2S1SH76</accession>
<proteinExistence type="predicted"/>
<dbReference type="Gene3D" id="2.130.10.10">
    <property type="entry name" value="YVTN repeat-like/Quinoprotein amine dehydrogenase"/>
    <property type="match status" value="2"/>
</dbReference>
<dbReference type="Proteomes" id="UP000244937">
    <property type="component" value="Chromosome"/>
</dbReference>
<sequence length="424" mass="46173">MKKYYALLVLVSSFMSAQLQWTPFTNVYENENDQRYDDVFFLNENTGWAANGYYSKVYKTTDGGANWNLQLELEAGNAYFRNIEFLNENIGFVGTLNNVFLKTIDGGTNWAPVTNLPDNVPAICGLSAVGASTIYGCGAYFSPAYIIKSVDSGDNWQFIDMSAYANALVEILFIDENTGFASGKNDNGGVILKTIDGGANWTPLYNTGIPGEYVWKLQDLDANGQVLFGSVESVSPLLGKLVKSIDGGANWVSKEVPDTDIQAVGFVTETHGWMGGHATGLLETTDGGDTWTDTGVGSNMNRIVVVNDHLAYASGTTIYKLTEQNLSVPDFTESPRKPLVASLSPNPVKDKLNLSVAFIGADHLVIELYDSTGKLIKQLKRDAIDGASVKNYSFDFPYASGVYVVNLHSNTGRQSIKFVKSANF</sequence>
<dbReference type="InterPro" id="IPR036278">
    <property type="entry name" value="Sialidase_sf"/>
</dbReference>
<evidence type="ECO:0000256" key="3">
    <source>
        <dbReference type="ARBA" id="ARBA00023276"/>
    </source>
</evidence>
<protein>
    <submittedName>
        <fullName evidence="7">Photosystem II stability/assembly factor-like protein</fullName>
    </submittedName>
</protein>
<dbReference type="Pfam" id="PF18962">
    <property type="entry name" value="Por_Secre_tail"/>
    <property type="match status" value="1"/>
</dbReference>
<keyword evidence="8" id="KW-1185">Reference proteome</keyword>
<keyword evidence="2 4" id="KW-0732">Signal</keyword>
<dbReference type="PANTHER" id="PTHR47199">
    <property type="entry name" value="PHOTOSYSTEM II STABILITY/ASSEMBLY FACTOR HCF136, CHLOROPLASTIC"/>
    <property type="match status" value="1"/>
</dbReference>
<dbReference type="SUPFAM" id="SSF50939">
    <property type="entry name" value="Sialidases"/>
    <property type="match status" value="1"/>
</dbReference>
<reference evidence="7 8" key="1">
    <citation type="submission" date="2018-05" db="EMBL/GenBank/DDBJ databases">
        <title>Genome sequencing of Flavobacterium sp. HYN0049.</title>
        <authorList>
            <person name="Yi H."/>
            <person name="Baek C."/>
        </authorList>
    </citation>
    <scope>NUCLEOTIDE SEQUENCE [LARGE SCALE GENOMIC DNA]</scope>
    <source>
        <strain evidence="7 8">HYN0049</strain>
    </source>
</reference>
<gene>
    <name evidence="7" type="ORF">HYN49_07380</name>
</gene>
<feature type="domain" description="Secretion system C-terminal sorting" evidence="6">
    <location>
        <begin position="345"/>
        <end position="418"/>
    </location>
</feature>
<evidence type="ECO:0000256" key="1">
    <source>
        <dbReference type="ARBA" id="ARBA00022531"/>
    </source>
</evidence>
<evidence type="ECO:0000259" key="5">
    <source>
        <dbReference type="Pfam" id="PF14870"/>
    </source>
</evidence>
<dbReference type="GO" id="GO:0009523">
    <property type="term" value="C:photosystem II"/>
    <property type="evidence" value="ECO:0007669"/>
    <property type="project" value="UniProtKB-KW"/>
</dbReference>
<feature type="chain" id="PRO_5015422274" evidence="4">
    <location>
        <begin position="22"/>
        <end position="424"/>
    </location>
</feature>
<dbReference type="InterPro" id="IPR015943">
    <property type="entry name" value="WD40/YVTN_repeat-like_dom_sf"/>
</dbReference>
<evidence type="ECO:0000256" key="4">
    <source>
        <dbReference type="SAM" id="SignalP"/>
    </source>
</evidence>
<feature type="signal peptide" evidence="4">
    <location>
        <begin position="1"/>
        <end position="21"/>
    </location>
</feature>
<dbReference type="NCBIfam" id="TIGR04183">
    <property type="entry name" value="Por_Secre_tail"/>
    <property type="match status" value="1"/>
</dbReference>
<keyword evidence="3" id="KW-0604">Photosystem II</keyword>
<dbReference type="SUPFAM" id="SSF110296">
    <property type="entry name" value="Oligoxyloglucan reducing end-specific cellobiohydrolase"/>
    <property type="match status" value="1"/>
</dbReference>
<dbReference type="PANTHER" id="PTHR47199:SF2">
    <property type="entry name" value="PHOTOSYSTEM II STABILITY_ASSEMBLY FACTOR HCF136, CHLOROPLASTIC"/>
    <property type="match status" value="1"/>
</dbReference>
<dbReference type="InterPro" id="IPR026444">
    <property type="entry name" value="Secre_tail"/>
</dbReference>
<dbReference type="EMBL" id="CP029187">
    <property type="protein sequence ID" value="AWI25735.1"/>
    <property type="molecule type" value="Genomic_DNA"/>
</dbReference>
<name>A0A2S1SH76_9FLAO</name>
<dbReference type="OrthoDB" id="9764804at2"/>
<dbReference type="GO" id="GO:0015979">
    <property type="term" value="P:photosynthesis"/>
    <property type="evidence" value="ECO:0007669"/>
    <property type="project" value="UniProtKB-KW"/>
</dbReference>
<dbReference type="InterPro" id="IPR028203">
    <property type="entry name" value="PSII_CF48-like_dom"/>
</dbReference>
<dbReference type="KEGG" id="fpal:HYN49_07380"/>
<evidence type="ECO:0000313" key="7">
    <source>
        <dbReference type="EMBL" id="AWI25735.1"/>
    </source>
</evidence>
<keyword evidence="1" id="KW-0602">Photosynthesis</keyword>